<dbReference type="GO" id="GO:0046872">
    <property type="term" value="F:metal ion binding"/>
    <property type="evidence" value="ECO:0007669"/>
    <property type="project" value="UniProtKB-UniRule"/>
</dbReference>
<dbReference type="EC" id="3.4.13.19" evidence="1"/>
<keyword evidence="1" id="KW-0862">Zinc</keyword>
<keyword evidence="1" id="KW-0645">Protease</keyword>
<dbReference type="GO" id="GO:0006508">
    <property type="term" value="P:proteolysis"/>
    <property type="evidence" value="ECO:0007669"/>
    <property type="project" value="UniProtKB-KW"/>
</dbReference>
<proteinExistence type="inferred from homology"/>
<evidence type="ECO:0000256" key="2">
    <source>
        <dbReference type="SAM" id="MobiDB-lite"/>
    </source>
</evidence>
<comment type="similarity">
    <text evidence="1">Belongs to the metallo-dependent hydrolases superfamily. Peptidase M19 family.</text>
</comment>
<dbReference type="PROSITE" id="PS51365">
    <property type="entry name" value="RENAL_DIPEPTIDASE_2"/>
    <property type="match status" value="1"/>
</dbReference>
<evidence type="ECO:0000313" key="3">
    <source>
        <dbReference type="EMBL" id="CAD9234068.1"/>
    </source>
</evidence>
<dbReference type="Pfam" id="PF01244">
    <property type="entry name" value="Peptidase_M19"/>
    <property type="match status" value="1"/>
</dbReference>
<dbReference type="PANTHER" id="PTHR10443">
    <property type="entry name" value="MICROSOMAL DIPEPTIDASE"/>
    <property type="match status" value="1"/>
</dbReference>
<gene>
    <name evidence="3" type="ORF">CCAE0312_LOCUS6156</name>
</gene>
<accession>A0A7S1TF35</accession>
<protein>
    <recommendedName>
        <fullName evidence="1">Dipeptidase</fullName>
        <ecNumber evidence="1">3.4.13.19</ecNumber>
    </recommendedName>
</protein>
<dbReference type="GO" id="GO:0070573">
    <property type="term" value="F:metallodipeptidase activity"/>
    <property type="evidence" value="ECO:0007669"/>
    <property type="project" value="InterPro"/>
</dbReference>
<name>A0A7S1TF35_9RHOD</name>
<dbReference type="InterPro" id="IPR032466">
    <property type="entry name" value="Metal_Hydrolase"/>
</dbReference>
<keyword evidence="1" id="KW-0482">Metalloprotease</keyword>
<keyword evidence="1" id="KW-0378">Hydrolase</keyword>
<sequence>MIIDVAHASTRLIDDTLRFENLSVMCSHSGVYELCPNARNVKLAQIEQIVRNGGFFGLSFFPAVLCVEYSELLDAIVSTIKYLGNHVGYSGIGLGSDWDGAVEVPMDASNIAQLTHRLLQANISEDDIRGVMGENFKRFLLQALPMTDERDMNETSKLEPTSSNDLGEEEL</sequence>
<keyword evidence="1" id="KW-0479">Metal-binding</keyword>
<dbReference type="InterPro" id="IPR008257">
    <property type="entry name" value="Pept_M19"/>
</dbReference>
<dbReference type="Gene3D" id="3.20.20.140">
    <property type="entry name" value="Metal-dependent hydrolases"/>
    <property type="match status" value="1"/>
</dbReference>
<reference evidence="3" key="1">
    <citation type="submission" date="2021-01" db="EMBL/GenBank/DDBJ databases">
        <authorList>
            <person name="Corre E."/>
            <person name="Pelletier E."/>
            <person name="Niang G."/>
            <person name="Scheremetjew M."/>
            <person name="Finn R."/>
            <person name="Kale V."/>
            <person name="Holt S."/>
            <person name="Cochrane G."/>
            <person name="Meng A."/>
            <person name="Brown T."/>
            <person name="Cohen L."/>
        </authorList>
    </citation>
    <scope>NUCLEOTIDE SEQUENCE</scope>
    <source>
        <strain evidence="3">SAG 36.94</strain>
    </source>
</reference>
<evidence type="ECO:0000256" key="1">
    <source>
        <dbReference type="RuleBase" id="RU341113"/>
    </source>
</evidence>
<feature type="region of interest" description="Disordered" evidence="2">
    <location>
        <begin position="150"/>
        <end position="171"/>
    </location>
</feature>
<comment type="cofactor">
    <cofactor evidence="1">
        <name>Zn(2+)</name>
        <dbReference type="ChEBI" id="CHEBI:29105"/>
    </cofactor>
</comment>
<dbReference type="PANTHER" id="PTHR10443:SF12">
    <property type="entry name" value="DIPEPTIDASE"/>
    <property type="match status" value="1"/>
</dbReference>
<dbReference type="SUPFAM" id="SSF51556">
    <property type="entry name" value="Metallo-dependent hydrolases"/>
    <property type="match status" value="1"/>
</dbReference>
<keyword evidence="1" id="KW-0224">Dipeptidase</keyword>
<organism evidence="3">
    <name type="scientific">Compsopogon caeruleus</name>
    <dbReference type="NCBI Taxonomy" id="31354"/>
    <lineage>
        <taxon>Eukaryota</taxon>
        <taxon>Rhodophyta</taxon>
        <taxon>Compsopogonophyceae</taxon>
        <taxon>Compsopogonales</taxon>
        <taxon>Compsopogonaceae</taxon>
        <taxon>Compsopogon</taxon>
    </lineage>
</organism>
<dbReference type="AlphaFoldDB" id="A0A7S1TF35"/>
<comment type="catalytic activity">
    <reaction evidence="1">
        <text>an L-aminoacyl-L-amino acid + H2O = 2 an L-alpha-amino acid</text>
        <dbReference type="Rhea" id="RHEA:48940"/>
        <dbReference type="ChEBI" id="CHEBI:15377"/>
        <dbReference type="ChEBI" id="CHEBI:59869"/>
        <dbReference type="ChEBI" id="CHEBI:77460"/>
        <dbReference type="EC" id="3.4.13.19"/>
    </reaction>
</comment>
<dbReference type="EMBL" id="HBGH01011079">
    <property type="protein sequence ID" value="CAD9234068.1"/>
    <property type="molecule type" value="Transcribed_RNA"/>
</dbReference>